<dbReference type="SUPFAM" id="SSF55550">
    <property type="entry name" value="SH2 domain"/>
    <property type="match status" value="2"/>
</dbReference>
<keyword evidence="2 12" id="KW-0728">SH3 domain</keyword>
<feature type="region of interest" description="Disordered" evidence="14">
    <location>
        <begin position="494"/>
        <end position="525"/>
    </location>
</feature>
<feature type="domain" description="SH2" evidence="15">
    <location>
        <begin position="723"/>
        <end position="811"/>
    </location>
</feature>
<dbReference type="Pfam" id="PF00018">
    <property type="entry name" value="SH3_1"/>
    <property type="match status" value="1"/>
</dbReference>
<dbReference type="GO" id="GO:0046488">
    <property type="term" value="P:phosphatidylinositol metabolic process"/>
    <property type="evidence" value="ECO:0007669"/>
    <property type="project" value="TreeGrafter"/>
</dbReference>
<dbReference type="Pfam" id="PF00387">
    <property type="entry name" value="PI-PLC-Y"/>
    <property type="match status" value="1"/>
</dbReference>
<dbReference type="PANTHER" id="PTHR10336:SF159">
    <property type="entry name" value="1-PHOSPHATIDYLINOSITOL 4,5-BISPHOSPHATE PHOSPHODIESTERASE GAMMA"/>
    <property type="match status" value="1"/>
</dbReference>
<dbReference type="SUPFAM" id="SSF51695">
    <property type="entry name" value="PLC-like phosphodiesterases"/>
    <property type="match status" value="1"/>
</dbReference>
<dbReference type="PROSITE" id="PS50007">
    <property type="entry name" value="PIPLC_X_DOMAIN"/>
    <property type="match status" value="1"/>
</dbReference>
<dbReference type="SMART" id="SM00326">
    <property type="entry name" value="SH3"/>
    <property type="match status" value="1"/>
</dbReference>
<dbReference type="Gene3D" id="3.20.20.190">
    <property type="entry name" value="Phosphatidylinositol (PI) phosphodiesterase"/>
    <property type="match status" value="2"/>
</dbReference>
<dbReference type="PANTHER" id="PTHR10336">
    <property type="entry name" value="PHOSPHOINOSITIDE-SPECIFIC PHOSPHOLIPASE C FAMILY PROTEIN"/>
    <property type="match status" value="1"/>
</dbReference>
<dbReference type="InterPro" id="IPR035024">
    <property type="entry name" value="PLC-gamma_N-SH2"/>
</dbReference>
<dbReference type="Pfam" id="PF23329">
    <property type="entry name" value="EF_HAND_1_PLCG"/>
    <property type="match status" value="1"/>
</dbReference>
<dbReference type="InterPro" id="IPR036860">
    <property type="entry name" value="SH2_dom_sf"/>
</dbReference>
<dbReference type="CDD" id="cd00275">
    <property type="entry name" value="C2_PLC_like"/>
    <property type="match status" value="1"/>
</dbReference>
<dbReference type="PRINTS" id="PR00390">
    <property type="entry name" value="PHPHLIPASEC"/>
</dbReference>
<comment type="function">
    <text evidence="10">Mediates the production of the second messenger molecules diacylglycerol (DAG) and inositol 1,4,5-trisphosphate (IP3). Plays an important role in the regulation of intracellular signaling cascades.</text>
</comment>
<feature type="domain" description="PH" evidence="17">
    <location>
        <begin position="20"/>
        <end position="138"/>
    </location>
</feature>
<dbReference type="CDD" id="cd09932">
    <property type="entry name" value="SH2_C-SH2_PLC_gamma_like"/>
    <property type="match status" value="1"/>
</dbReference>
<keyword evidence="7 11" id="KW-0727">SH2 domain</keyword>
<dbReference type="GO" id="GO:0009395">
    <property type="term" value="P:phospholipid catabolic process"/>
    <property type="evidence" value="ECO:0007669"/>
    <property type="project" value="UniProtKB-UniRule"/>
</dbReference>
<evidence type="ECO:0000256" key="2">
    <source>
        <dbReference type="ARBA" id="ARBA00022443"/>
    </source>
</evidence>
<keyword evidence="21" id="KW-1185">Reference proteome</keyword>
<dbReference type="Pfam" id="PF16457">
    <property type="entry name" value="PH_12"/>
    <property type="match status" value="1"/>
</dbReference>
<dbReference type="Pfam" id="PF00168">
    <property type="entry name" value="C2"/>
    <property type="match status" value="1"/>
</dbReference>
<dbReference type="Gene3D" id="2.60.40.150">
    <property type="entry name" value="C2 domain"/>
    <property type="match status" value="1"/>
</dbReference>
<comment type="cofactor">
    <cofactor evidence="1">
        <name>Ca(2+)</name>
        <dbReference type="ChEBI" id="CHEBI:29108"/>
    </cofactor>
</comment>
<evidence type="ECO:0000256" key="13">
    <source>
        <dbReference type="RuleBase" id="RU361133"/>
    </source>
</evidence>
<dbReference type="SMART" id="SM00239">
    <property type="entry name" value="C2"/>
    <property type="match status" value="1"/>
</dbReference>
<comment type="catalytic activity">
    <reaction evidence="10 13">
        <text>a 1,2-diacyl-sn-glycero-3-phospho-(1D-myo-inositol-4,5-bisphosphate) + H2O = 1D-myo-inositol 1,4,5-trisphosphate + a 1,2-diacyl-sn-glycerol + H(+)</text>
        <dbReference type="Rhea" id="RHEA:33179"/>
        <dbReference type="ChEBI" id="CHEBI:15377"/>
        <dbReference type="ChEBI" id="CHEBI:15378"/>
        <dbReference type="ChEBI" id="CHEBI:17815"/>
        <dbReference type="ChEBI" id="CHEBI:58456"/>
        <dbReference type="ChEBI" id="CHEBI:203600"/>
        <dbReference type="EC" id="3.1.4.11"/>
    </reaction>
</comment>
<evidence type="ECO:0000256" key="8">
    <source>
        <dbReference type="ARBA" id="ARBA00023098"/>
    </source>
</evidence>
<feature type="domain" description="PI-PLC Y-box" evidence="19">
    <location>
        <begin position="1002"/>
        <end position="1114"/>
    </location>
</feature>
<evidence type="ECO:0000259" key="16">
    <source>
        <dbReference type="PROSITE" id="PS50002"/>
    </source>
</evidence>
<dbReference type="InterPro" id="IPR035023">
    <property type="entry name" value="PLC-gamma_C-SH2"/>
</dbReference>
<dbReference type="SMART" id="SM00252">
    <property type="entry name" value="SH2"/>
    <property type="match status" value="2"/>
</dbReference>
<feature type="domain" description="C2" evidence="18">
    <location>
        <begin position="1114"/>
        <end position="1235"/>
    </location>
</feature>
<dbReference type="InterPro" id="IPR001192">
    <property type="entry name" value="PI-PLC_fam"/>
</dbReference>
<dbReference type="SUPFAM" id="SSF47473">
    <property type="entry name" value="EF-hand"/>
    <property type="match status" value="1"/>
</dbReference>
<comment type="caution">
    <text evidence="20">The sequence shown here is derived from an EMBL/GenBank/DDBJ whole genome shotgun (WGS) entry which is preliminary data.</text>
</comment>
<dbReference type="Gene3D" id="1.10.238.10">
    <property type="entry name" value="EF-hand"/>
    <property type="match status" value="1"/>
</dbReference>
<evidence type="ECO:0000256" key="3">
    <source>
        <dbReference type="ARBA" id="ARBA00022737"/>
    </source>
</evidence>
<dbReference type="InterPro" id="IPR001849">
    <property type="entry name" value="PH_domain"/>
</dbReference>
<dbReference type="CDD" id="cd13362">
    <property type="entry name" value="PH_PLC_gamma"/>
    <property type="match status" value="1"/>
</dbReference>
<dbReference type="InterPro" id="IPR011993">
    <property type="entry name" value="PH-like_dom_sf"/>
</dbReference>
<dbReference type="PROSITE" id="PS50002">
    <property type="entry name" value="SH3"/>
    <property type="match status" value="1"/>
</dbReference>
<feature type="compositionally biased region" description="Gly residues" evidence="14">
    <location>
        <begin position="512"/>
        <end position="522"/>
    </location>
</feature>
<evidence type="ECO:0000256" key="1">
    <source>
        <dbReference type="ARBA" id="ARBA00001913"/>
    </source>
</evidence>
<dbReference type="FunFam" id="3.20.20.190:FF:000043">
    <property type="entry name" value="1-phosphatidylinositol 4,5-bisphosphate phosphodiesterase gamma"/>
    <property type="match status" value="1"/>
</dbReference>
<feature type="domain" description="SH2" evidence="15">
    <location>
        <begin position="611"/>
        <end position="712"/>
    </location>
</feature>
<dbReference type="InterPro" id="IPR036028">
    <property type="entry name" value="SH3-like_dom_sf"/>
</dbReference>
<evidence type="ECO:0000256" key="6">
    <source>
        <dbReference type="ARBA" id="ARBA00022963"/>
    </source>
</evidence>
<organism evidence="20 21">
    <name type="scientific">Drosophila gunungcola</name>
    <name type="common">fruit fly</name>
    <dbReference type="NCBI Taxonomy" id="103775"/>
    <lineage>
        <taxon>Eukaryota</taxon>
        <taxon>Metazoa</taxon>
        <taxon>Ecdysozoa</taxon>
        <taxon>Arthropoda</taxon>
        <taxon>Hexapoda</taxon>
        <taxon>Insecta</taxon>
        <taxon>Pterygota</taxon>
        <taxon>Neoptera</taxon>
        <taxon>Endopterygota</taxon>
        <taxon>Diptera</taxon>
        <taxon>Brachycera</taxon>
        <taxon>Muscomorpha</taxon>
        <taxon>Ephydroidea</taxon>
        <taxon>Drosophilidae</taxon>
        <taxon>Drosophila</taxon>
        <taxon>Sophophora</taxon>
    </lineage>
</organism>
<dbReference type="SMART" id="SM00149">
    <property type="entry name" value="PLCYc"/>
    <property type="match status" value="1"/>
</dbReference>
<dbReference type="GO" id="GO:0004435">
    <property type="term" value="F:phosphatidylinositol-4,5-bisphosphate phospholipase C activity"/>
    <property type="evidence" value="ECO:0007669"/>
    <property type="project" value="UniProtKB-UniRule"/>
</dbReference>
<evidence type="ECO:0000256" key="7">
    <source>
        <dbReference type="ARBA" id="ARBA00022999"/>
    </source>
</evidence>
<dbReference type="SUPFAM" id="SSF49562">
    <property type="entry name" value="C2 domain (Calcium/lipid-binding domain, CaLB)"/>
    <property type="match status" value="1"/>
</dbReference>
<dbReference type="InterPro" id="IPR000008">
    <property type="entry name" value="C2_dom"/>
</dbReference>
<dbReference type="InterPro" id="IPR011992">
    <property type="entry name" value="EF-hand-dom_pair"/>
</dbReference>
<dbReference type="Proteomes" id="UP001059596">
    <property type="component" value="Unassembled WGS sequence"/>
</dbReference>
<dbReference type="PROSITE" id="PS50001">
    <property type="entry name" value="SH2"/>
    <property type="match status" value="2"/>
</dbReference>
<dbReference type="GO" id="GO:0048015">
    <property type="term" value="P:phosphatidylinositol-mediated signaling"/>
    <property type="evidence" value="ECO:0007669"/>
    <property type="project" value="TreeGrafter"/>
</dbReference>
<feature type="domain" description="SH3" evidence="16">
    <location>
        <begin position="846"/>
        <end position="906"/>
    </location>
</feature>
<dbReference type="InterPro" id="IPR001452">
    <property type="entry name" value="SH3_domain"/>
</dbReference>
<evidence type="ECO:0000313" key="21">
    <source>
        <dbReference type="Proteomes" id="UP001059596"/>
    </source>
</evidence>
<dbReference type="PIRSF" id="PIRSF000952">
    <property type="entry name" value="PLC-gamma"/>
    <property type="match status" value="1"/>
</dbReference>
<evidence type="ECO:0000256" key="12">
    <source>
        <dbReference type="PROSITE-ProRule" id="PRU00192"/>
    </source>
</evidence>
<dbReference type="InterPro" id="IPR001711">
    <property type="entry name" value="PLipase_C_Pinositol-sp_Y"/>
</dbReference>
<dbReference type="InterPro" id="IPR056586">
    <property type="entry name" value="EF-hand_PLCG1"/>
</dbReference>
<dbReference type="AlphaFoldDB" id="A0A9P9YE49"/>
<dbReference type="EC" id="3.1.4.11" evidence="10"/>
<dbReference type="PROSITE" id="PS50004">
    <property type="entry name" value="C2"/>
    <property type="match status" value="1"/>
</dbReference>
<dbReference type="InterPro" id="IPR000980">
    <property type="entry name" value="SH2"/>
</dbReference>
<dbReference type="Gene3D" id="2.30.30.40">
    <property type="entry name" value="SH3 Domains"/>
    <property type="match status" value="1"/>
</dbReference>
<dbReference type="FunFam" id="2.30.30.40:FF:000351">
    <property type="entry name" value="1-phosphatidylinositol 4,5-bisphosphate phosphodiesterase gamma"/>
    <property type="match status" value="1"/>
</dbReference>
<dbReference type="GO" id="GO:0051209">
    <property type="term" value="P:release of sequestered calcium ion into cytosol"/>
    <property type="evidence" value="ECO:0007669"/>
    <property type="project" value="TreeGrafter"/>
</dbReference>
<dbReference type="FunFam" id="3.20.20.190:FF:000004">
    <property type="entry name" value="1-phosphatidylinositol 4,5-bisphosphate phosphodiesterase gamma"/>
    <property type="match status" value="1"/>
</dbReference>
<reference evidence="20" key="1">
    <citation type="journal article" date="2023" name="Genome Biol. Evol.">
        <title>Long-read-based Genome Assembly of Drosophila gunungcola Reveals Fewer Chemosensory Genes in Flower-breeding Species.</title>
        <authorList>
            <person name="Negi A."/>
            <person name="Liao B.Y."/>
            <person name="Yeh S.D."/>
        </authorList>
    </citation>
    <scope>NUCLEOTIDE SEQUENCE</scope>
    <source>
        <strain evidence="20">Sukarami</strain>
    </source>
</reference>
<dbReference type="CDD" id="cd11825">
    <property type="entry name" value="SH3_PLCgamma"/>
    <property type="match status" value="1"/>
</dbReference>
<proteinExistence type="predicted"/>
<dbReference type="InterPro" id="IPR017946">
    <property type="entry name" value="PLC-like_Pdiesterase_TIM-brl"/>
</dbReference>
<dbReference type="PROSITE" id="PS50003">
    <property type="entry name" value="PH_DOMAIN"/>
    <property type="match status" value="1"/>
</dbReference>
<dbReference type="InterPro" id="IPR035892">
    <property type="entry name" value="C2_domain_sf"/>
</dbReference>
<keyword evidence="5" id="KW-0106">Calcium</keyword>
<evidence type="ECO:0000259" key="17">
    <source>
        <dbReference type="PROSITE" id="PS50003"/>
    </source>
</evidence>
<dbReference type="EMBL" id="JAMKOV010000039">
    <property type="protein sequence ID" value="KAI8035349.1"/>
    <property type="molecule type" value="Genomic_DNA"/>
</dbReference>
<dbReference type="Pfam" id="PF00388">
    <property type="entry name" value="PI-PLC-X"/>
    <property type="match status" value="1"/>
</dbReference>
<evidence type="ECO:0000259" key="15">
    <source>
        <dbReference type="PROSITE" id="PS50001"/>
    </source>
</evidence>
<dbReference type="Gene3D" id="3.30.505.10">
    <property type="entry name" value="SH2 domain"/>
    <property type="match status" value="2"/>
</dbReference>
<keyword evidence="9 10" id="KW-0807">Transducer</keyword>
<keyword evidence="3" id="KW-0677">Repeat</keyword>
<evidence type="ECO:0000256" key="14">
    <source>
        <dbReference type="SAM" id="MobiDB-lite"/>
    </source>
</evidence>
<dbReference type="InterPro" id="IPR016279">
    <property type="entry name" value="PLC-gamma"/>
</dbReference>
<dbReference type="FunFam" id="2.30.29.30:FF:000747">
    <property type="entry name" value="1-phosphatidylinositol 4,5-bisphosphate phosphodiesterase gamma"/>
    <property type="match status" value="1"/>
</dbReference>
<evidence type="ECO:0000256" key="4">
    <source>
        <dbReference type="ARBA" id="ARBA00022801"/>
    </source>
</evidence>
<dbReference type="Pfam" id="PF00017">
    <property type="entry name" value="SH2"/>
    <property type="match status" value="2"/>
</dbReference>
<dbReference type="InterPro" id="IPR000909">
    <property type="entry name" value="PLipase_C_PInositol-sp_X_dom"/>
</dbReference>
<keyword evidence="4 10" id="KW-0378">Hydrolase</keyword>
<dbReference type="SUPFAM" id="SSF50729">
    <property type="entry name" value="PH domain-like"/>
    <property type="match status" value="2"/>
</dbReference>
<accession>A0A9P9YE49</accession>
<dbReference type="PROSITE" id="PS50008">
    <property type="entry name" value="PIPLC_Y_DOMAIN"/>
    <property type="match status" value="1"/>
</dbReference>
<dbReference type="GO" id="GO:0048468">
    <property type="term" value="P:cell development"/>
    <property type="evidence" value="ECO:0007669"/>
    <property type="project" value="UniProtKB-ARBA"/>
</dbReference>
<sequence>MSCFSAMSAPLLGEMEQTIGMLERGTIVTKLYGKQRRPDRRHLMLIRETRQLLWATVATQTPRTDYEGAIQLREIREIRVGKHSKEFRLSADECQRFESSKCFVILHGSHFKLKSFSVVALSEIEADNWVRGLRYMVRDTLAAPYPLQIDRWLRREYYQIENVNSHSAKATDQSPAQVTIKDFKLFLAGVSCKMTTGKFMEHFTEDVRRKHDLKFDDFSRLYQKLLLPNGFAGILSGSGSGSGSGASSAATGFPYSEDQLVVRPAELKQFLEAEQSDGSSSSSSSSSSSEISSASIAAFIRDFVQDVERDVQEPYLTFSEFADFLFSKQNDLWNSKFDSVFMDMNLPLSSYWIASSHNTYLTGDQFSSESSCEAYARALRMGCRCIELDCWNGPDNLPYIFHGHTMTSKIKFMDVIKTIKDHAFVTSEYPVILSIEQNCSLEQQRNMAQALIEVFGEMLLTQPCDRNEKHLPSPYQLRRKIILKHKKLPQFDDISNGIPGPGSLGPRSSLASGGGGGGGGVHGENDGENVRKVFKEGLLYFKDPVDKTWNLYQFVLTHQELIYSSEINESRNGNSEDDDFGLSSSCSLNSNMQQKQKDTSANDELHFGENWFHGKLEGGRMEADDLLKKYKHFGDGTFLVRESATFVGDYSLSFWRRNRPNHCRIKLKHENGSIKYYLVENFVFDSLYSLIVYYRKNMLRSSEFSIILKEPVPQPKKHEDQEWFHPNTTKEQAEQGLFRLDIGSFLVRPSVQSINAFVISFTINRKIKHCRIMQEGRLYGIDTMNFESLVSLINYYTRNPLYRNVKLSHPVSQELLRQALAEIAHGEHGGGLDDNGASNYMGSNLEEYVTCKALYSYKANKPDELSFPKHAIITNVQRDNSMWWIGDYGGMIKKHLPANYVKVIDSATEDYSSLNDEGTDSRTDSIEIFGAVASLFESSDPGIIFKLQIQTPTMQNPFVIGFDNQETAYEWIKAIQEAALIASQLASERRKKERTARVAKEMSDLIIYFRSVPFREHSWIFQEMSSFPETKAEKQFFQQNTQLFLCYHRNQISRVYPKGQRLDSSNFNPMPFWNIGSQMIALNYQTGDKAMQLNQAKFRNNGQCGYILKPAFMKSDGFNPNSPLSDSSSEVNVSIRLIAARHLFRGGKSNNPQIVVEIVGASYDTGVKYRTKVNENGFNPVWNETCEFAVRNPQFAILRFEVQDEDMFAETHFIAQACYPLTCIRQGYRSVIMCNKFSEELELSSLLVHIKIANSTSP</sequence>
<dbReference type="InterPro" id="IPR057061">
    <property type="entry name" value="PLCG_EF-hand_2"/>
</dbReference>
<dbReference type="SUPFAM" id="SSF50044">
    <property type="entry name" value="SH3-domain"/>
    <property type="match status" value="1"/>
</dbReference>
<dbReference type="CDD" id="cd08592">
    <property type="entry name" value="PI-PLCc_gamma"/>
    <property type="match status" value="1"/>
</dbReference>
<dbReference type="SMART" id="SM00233">
    <property type="entry name" value="PH"/>
    <property type="match status" value="1"/>
</dbReference>
<name>A0A9P9YE49_9MUSC</name>
<evidence type="ECO:0000256" key="10">
    <source>
        <dbReference type="PIRNR" id="PIRNR000952"/>
    </source>
</evidence>
<evidence type="ECO:0000256" key="5">
    <source>
        <dbReference type="ARBA" id="ARBA00022837"/>
    </source>
</evidence>
<dbReference type="SMART" id="SM00148">
    <property type="entry name" value="PLCXc"/>
    <property type="match status" value="1"/>
</dbReference>
<dbReference type="OrthoDB" id="269822at2759"/>
<evidence type="ECO:0000313" key="20">
    <source>
        <dbReference type="EMBL" id="KAI8035349.1"/>
    </source>
</evidence>
<dbReference type="Pfam" id="PF23583">
    <property type="entry name" value="EF_HAND_2_PLCG"/>
    <property type="match status" value="1"/>
</dbReference>
<dbReference type="FunFam" id="3.30.505.10:FF:000011">
    <property type="entry name" value="1-phosphatidylinositol 4,5-bisphosphate phosphodiesterase gamma"/>
    <property type="match status" value="1"/>
</dbReference>
<dbReference type="GO" id="GO:0032587">
    <property type="term" value="C:ruffle membrane"/>
    <property type="evidence" value="ECO:0007669"/>
    <property type="project" value="TreeGrafter"/>
</dbReference>
<keyword evidence="8 10" id="KW-0443">Lipid metabolism</keyword>
<dbReference type="GO" id="GO:0009653">
    <property type="term" value="P:anatomical structure morphogenesis"/>
    <property type="evidence" value="ECO:0007669"/>
    <property type="project" value="UniProtKB-ARBA"/>
</dbReference>
<dbReference type="CDD" id="cd10341">
    <property type="entry name" value="SH2_N-SH2_PLC_gamma_like"/>
    <property type="match status" value="1"/>
</dbReference>
<evidence type="ECO:0000259" key="18">
    <source>
        <dbReference type="PROSITE" id="PS50004"/>
    </source>
</evidence>
<keyword evidence="6 10" id="KW-0442">Lipid degradation</keyword>
<evidence type="ECO:0000259" key="19">
    <source>
        <dbReference type="PROSITE" id="PS50008"/>
    </source>
</evidence>
<evidence type="ECO:0000256" key="9">
    <source>
        <dbReference type="ARBA" id="ARBA00023224"/>
    </source>
</evidence>
<dbReference type="Gene3D" id="2.30.29.30">
    <property type="entry name" value="Pleckstrin-homology domain (PH domain)/Phosphotyrosine-binding domain (PTB)"/>
    <property type="match status" value="2"/>
</dbReference>
<dbReference type="PRINTS" id="PR00401">
    <property type="entry name" value="SH2DOMAIN"/>
</dbReference>
<evidence type="ECO:0000256" key="11">
    <source>
        <dbReference type="PROSITE-ProRule" id="PRU00191"/>
    </source>
</evidence>
<gene>
    <name evidence="20" type="ORF">M5D96_011897</name>
</gene>
<dbReference type="GO" id="GO:0010634">
    <property type="term" value="P:positive regulation of epithelial cell migration"/>
    <property type="evidence" value="ECO:0007669"/>
    <property type="project" value="TreeGrafter"/>
</dbReference>
<protein>
    <recommendedName>
        <fullName evidence="10">1-phosphatidylinositol 4,5-bisphosphate phosphodiesterase gamma</fullName>
        <ecNumber evidence="10">3.1.4.11</ecNumber>
    </recommendedName>
</protein>